<dbReference type="Gene3D" id="1.10.8.720">
    <property type="entry name" value="Region D6 of dynein motor"/>
    <property type="match status" value="1"/>
</dbReference>
<dbReference type="Gene3D" id="1.10.472.130">
    <property type="match status" value="1"/>
</dbReference>
<dbReference type="SUPFAM" id="SSF52540">
    <property type="entry name" value="P-loop containing nucleoside triphosphate hydrolases"/>
    <property type="match status" value="3"/>
</dbReference>
<dbReference type="Gene3D" id="1.20.140.100">
    <property type="entry name" value="Dynein heavy chain, N-terminal domain 2"/>
    <property type="match status" value="1"/>
</dbReference>
<sequence>MPLITDLKNDAMRERHWNQIKTEVQRPFDHQNESFTLERIIDLGLDAFSEKISEISGAASKELAIEETLSEIETIWTDVVLDIVTLSTMKASRFVKAFEKVVDMWERALSLILECIEMILTVQRQWMYLENIFLGEDIRKQLPRESAEFDDVNSNWKVIMTRLNKDNNAKRGTHHPGVLNDMNMKLEEIQKSLDMYLETKRQIFPRFYFLSNDDLLEILGQSRNPEAVQPHLKKCFDNIKSLLMKKVGHGNRMEASGMFSCEGEYVEFGNPVLLEGPVEAWLCDVEQTMRWTLKEVLKQTRIALKKMISKRDKWVKEWPGQVPLITASQIQWTADCIKALITCKERQDKKALKSVKKKQVSMLNKYSEAIRGNLNKNQRSKVVALVTIEVHARDVIDKLIKTGTNDVTAFEWLQQLHRCYVTLTTALHLHRGGSPKGPAGTGKTETVKDLGKALGMYVIVVNCSEGLDYKSMGRMYSGLAQTGAWGCFDEFNRINIEVLSVVAQQILSILSALSTGLSRFVFEGREISLIWSCGIFITMNPGYAGRTELPDNLKSMFRPIAMVVPDSNLISEIILFGEGFGNCRPLAKKVYTLYSLAIQQLSKQDHYDFGLRALVSVLRYAGRKKRGNPEMSDEEILLLAMKDMNNAKLTAVDLPLFNGIVGDLFPGVEAPTFDYGKLQKDPHIISKVIQLYETKNSPSTQMKKNGVAGFNLVKVGSLVFLHTGVDFPINPKALSLGELYGEFDLSTNEWTDGVLSSVMRHTCADEKPDEKWMVFDGPVDTLWIESMNSVMDDNKVLTLINGERVSMPEQVSLLFEVGDLSVASPATVSRCGMVYFDYIDLGYRPFIASWLQQKSKVSAFVLYSFPILQDLIDKYLDKAFSFKKHNCIELVPLPELNGVRSLCNLFDTLATAENGVNPSDSENFPRMVELWFLFSLIWSVGAAVDEDGRRKLDNFLRELEGSFPNKDTVYEYYVDPKSRSWVNFEEKLQKGWRYSPTAPFYRIMVPTVDTVRYDFLVTSLILRGFPVLLVGPVGTGKTSTAQNVLSKLDVTKYLTLTINMSSQTTSNNVQDIIESRVEKRTKGVYVPIGSKKMITFMDDFNMPAKDTFGSQPPLELIRQWIDYSFWYDRQKQITKHIKDMYLLCDMGPPGGGRQVISQRLQTRFNLINMTFPSETQIKRIYGTMINQKLQDFEEDVKPIGDIITQATIDVYRLVVEKFLPTPAKIHYLFNLRDISKVFQGLLRAHKDFHDTKHSMTRLWIHECFRVFSDRLVDAKDTENFIGMLSDRLGALFDQTYHNMCPNKQPPLFGQLFCCLLYSANCVESVAEIIKALHKYILIFSHHCDFLNTNEVYEDLMEFQLVKKYMEDQMEDYNMTPGVVPMDLVLFKDAIEHVARIIRVIRRPRGNILLIGIGGSGRQSLARLASYMCEYTTFQIEVSRHYRKQEFRDDLKRLYYQAGVENKPTVFLFNDTQVVEEIFLEDINNILSSGEVPNLYKPDEFEEVRNELEAAAKAEGIAETPDAMFKFLIDRVRNNLHLALCMSPVGELFRNRIRQYPAFVNCTTIDLFTEWPHDALLEVAEKYLEGLDLGSGEDNVAQIFVTMHRSVVTYSEKLLFELKRHNYVTPTNYLELVSGYKGLLFEKRKELGDQVTKLRNGLFKIDDTRAKVEAMSIDLEQAKTKVAQFQKECEEYLVVIVQQKREADEQQKSVAAYSERIGAEEVKCKTMADNAQRDLDEAIPALEEAKKALEALNKKDITEIKSYGRPPALVEMVLQAVMILRGSEPTWAEAKRQLGDQNFIKQLVNFDKENMSDRVLKKIGQQYPDNVGRVSVAAQSLCLWVRAMELFGRIYRVVEPKRQRLDAAMEQLKEKQASLAEAKRKLEEVTEKMENLKKQYEKKSAEKEELKRKAEETELKLTRAGKLVAGLAGEKIRWEATAENLEESMGYLVGDCLVASAFLSYMGPFLSNYRDEMVEKIWLKQVHDLSVPCSPNFTFANFLSKPTQTREWNLQGLPSDAFSTENGVIVTRGDRWPLMVDPQGQAIKWIKNMEGRRGLKIIDLQQHDYLRTLENSIQFGSPVLLQNVQEELDPSLAPILNKAITKVGGRMLIKLGDKEIEYNTEFKFYITTKLSNPHYAPEISTKTSIVNFAVKEQGLEAQLLGTVVRKERPELEEQKDSLVINIASGKNKLQELEDEILRLLNEAQGSLLDDEQLVNTLHSSKTISAEVSEQLQVSEQTERKIDAAREGYRPCAQRASILFFVLNDMGRIDPMYQFSLDSFIDLFNQSIDKSQKSPKLENRINNLNEYHTYAVYRYTCRGLFEMHKMLFSFQMCAKILESASKINMDEYNFFLRGGVVKGQMDNPCPNWLADSCWDNITELDKLTNFHGIMTSFEQYPRDWNVWFTSPEPETAALPGEWENSCNELQRMVIVRSLRSDRVSFCATSFIVNNLGSKFVEPPVLDMKQVVDDSTPRSPLIFVLSPGVDPTSGLLQLAEQCEMAHRFHALSLGQGQAPIATRMIKEGVKDGNWVFLANCHLSLSWMPQLDKLVEQLQVEEPHGDFRLWLSSSPHPDFPISILQVGIKMTTEPPKGLKANMKRLYHLIQEPQFTRCTKPAKYKKLLFSLCFFHSLLIERKKFLMLGWNIIYGFNDSDFEVSENLLSIYLDEYDETPWEALKYLIAGVNYGGHITDDWDRRLLHSYINTTYAQIPFLLLNPSIFHRLSTMDTYYIPKDGTLATYKEYISMLPNVDNPEAFGQHPNADIASQITEARTLFETLLSLQPKVATTTGVSQEEKVLDLAANVLKTIPEVIDYEGTAKILSDDPNPLNVVLLQEIERYNSLLVIMRQSLVDLEKGIQGLVLMSSDLEETFQCIFEGRVPSMWEKTYPSLKPLGAWTRDLVARVELFAKWAETAHPPTIFWMSAFTFPTGFLTAVLQTSARANAVSVDSLSWEFIVSTVDDNHITVVPKDGVWVRGLFLEGAGWDKKSSCLVEANPMQLN</sequence>
<dbReference type="FunFam" id="3.40.50.300:FF:002141">
    <property type="entry name" value="Dynein heavy chain"/>
    <property type="match status" value="1"/>
</dbReference>
<dbReference type="InterPro" id="IPR043160">
    <property type="entry name" value="Dynein_C_barrel"/>
</dbReference>
<dbReference type="FunFam" id="1.20.920.20:FF:000014">
    <property type="entry name" value="dynein heavy chain 2, axonemal"/>
    <property type="match status" value="1"/>
</dbReference>
<dbReference type="Gene3D" id="1.20.920.30">
    <property type="match status" value="1"/>
</dbReference>
<evidence type="ECO:0000256" key="6">
    <source>
        <dbReference type="ARBA" id="ARBA00022741"/>
    </source>
</evidence>
<dbReference type="Ensembl" id="ENSCSAVT00000017489.1">
    <property type="protein sequence ID" value="ENSCSAVP00000017300.1"/>
    <property type="gene ID" value="ENSCSAVG00000010188.1"/>
</dbReference>
<dbReference type="GO" id="GO:0005858">
    <property type="term" value="C:axonemal dynein complex"/>
    <property type="evidence" value="ECO:0007669"/>
    <property type="project" value="UniProtKB-ARBA"/>
</dbReference>
<protein>
    <recommendedName>
        <fullName evidence="18">Dynein axonemal heavy chain 2</fullName>
    </recommendedName>
    <alternativeName>
        <fullName evidence="20">Axonemal beta dynein heavy chain 2</fullName>
    </alternativeName>
    <alternativeName>
        <fullName evidence="19">Ciliary dynein heavy chain 2</fullName>
    </alternativeName>
</protein>
<dbReference type="Gene3D" id="1.20.920.20">
    <property type="match status" value="1"/>
</dbReference>
<dbReference type="InterPro" id="IPR026983">
    <property type="entry name" value="DHC"/>
</dbReference>
<feature type="coiled-coil region" evidence="21">
    <location>
        <begin position="1857"/>
        <end position="1922"/>
    </location>
</feature>
<accession>H2ZI84</accession>
<keyword evidence="9" id="KW-0282">Flagellum</keyword>
<dbReference type="FunFam" id="3.40.50.300:FF:000044">
    <property type="entry name" value="Dynein heavy chain 5, axonemal"/>
    <property type="match status" value="1"/>
</dbReference>
<dbReference type="Pfam" id="PF17857">
    <property type="entry name" value="AAA_lid_1"/>
    <property type="match status" value="1"/>
</dbReference>
<proteinExistence type="inferred from homology"/>
<dbReference type="InterPro" id="IPR024743">
    <property type="entry name" value="Dynein_HC_stalk"/>
</dbReference>
<comment type="function">
    <text evidence="16">As part of the axonemal inner dynein arm complex plays a central role in ciliary beat. Expressed in sperm flagellum, it is required for sperm motility. Dyneins are microtubule-based molecular motors possessing ATPase activities that can convert the chemical energy of ATP into relative sliding between adjacent microtubule doublets to generate ciliary bending.</text>
</comment>
<dbReference type="InterPro" id="IPR035706">
    <property type="entry name" value="AAA_9"/>
</dbReference>
<reference evidence="23" key="3">
    <citation type="submission" date="2025-09" db="UniProtKB">
        <authorList>
            <consortium name="Ensembl"/>
        </authorList>
    </citation>
    <scope>IDENTIFICATION</scope>
</reference>
<feature type="domain" description="AAA+ ATPase" evidence="22">
    <location>
        <begin position="1023"/>
        <end position="1170"/>
    </location>
</feature>
<dbReference type="InterPro" id="IPR041589">
    <property type="entry name" value="DNAH3_AAA_lid_1"/>
</dbReference>
<dbReference type="FunFam" id="1.10.472.130:FF:000003">
    <property type="entry name" value="Dynein, axonemal, heavy chain 2"/>
    <property type="match status" value="1"/>
</dbReference>
<evidence type="ECO:0000256" key="10">
    <source>
        <dbReference type="ARBA" id="ARBA00023017"/>
    </source>
</evidence>
<dbReference type="InterPro" id="IPR024317">
    <property type="entry name" value="Dynein_heavy_chain_D4_dom"/>
</dbReference>
<evidence type="ECO:0000256" key="7">
    <source>
        <dbReference type="ARBA" id="ARBA00022803"/>
    </source>
</evidence>
<keyword evidence="6" id="KW-0547">Nucleotide-binding</keyword>
<evidence type="ECO:0000256" key="15">
    <source>
        <dbReference type="ARBA" id="ARBA00023273"/>
    </source>
</evidence>
<dbReference type="InterPro" id="IPR035699">
    <property type="entry name" value="AAA_6"/>
</dbReference>
<keyword evidence="15" id="KW-0966">Cell projection</keyword>
<dbReference type="FunFam" id="3.40.50.300:FF:006175">
    <property type="entry name" value="Uncharacterized protein"/>
    <property type="match status" value="1"/>
</dbReference>
<name>H2ZI84_CIOSA</name>
<feature type="domain" description="AAA+ ATPase" evidence="22">
    <location>
        <begin position="431"/>
        <end position="567"/>
    </location>
</feature>
<keyword evidence="4" id="KW-0493">Microtubule</keyword>
<evidence type="ECO:0000256" key="3">
    <source>
        <dbReference type="ARBA" id="ARBA00022490"/>
    </source>
</evidence>
<dbReference type="FunFam" id="1.10.287.2620:FF:000002">
    <property type="entry name" value="Dynein heavy chain 2, axonemal"/>
    <property type="match status" value="1"/>
</dbReference>
<dbReference type="GeneTree" id="ENSGT00940000157623"/>
<evidence type="ECO:0000256" key="19">
    <source>
        <dbReference type="ARBA" id="ARBA00078558"/>
    </source>
</evidence>
<evidence type="ECO:0000259" key="22">
    <source>
        <dbReference type="SMART" id="SM00382"/>
    </source>
</evidence>
<dbReference type="GO" id="GO:0007018">
    <property type="term" value="P:microtubule-based movement"/>
    <property type="evidence" value="ECO:0007669"/>
    <property type="project" value="InterPro"/>
</dbReference>
<keyword evidence="5" id="KW-0677">Repeat</keyword>
<keyword evidence="8" id="KW-0067">ATP-binding</keyword>
<dbReference type="Gene3D" id="6.10.140.1060">
    <property type="match status" value="1"/>
</dbReference>
<evidence type="ECO:0000256" key="16">
    <source>
        <dbReference type="ARBA" id="ARBA00053635"/>
    </source>
</evidence>
<dbReference type="FunFam" id="1.10.8.1220:FF:000001">
    <property type="entry name" value="Dynein axonemal heavy chain 5"/>
    <property type="match status" value="1"/>
</dbReference>
<keyword evidence="3" id="KW-0963">Cytoplasm</keyword>
<comment type="similarity">
    <text evidence="2">Belongs to the dynein heavy chain family.</text>
</comment>
<dbReference type="InterPro" id="IPR041466">
    <property type="entry name" value="Dynein_AAA5_ext"/>
</dbReference>
<dbReference type="Pfam" id="PF12777">
    <property type="entry name" value="MT"/>
    <property type="match status" value="1"/>
</dbReference>
<keyword evidence="24" id="KW-1185">Reference proteome</keyword>
<dbReference type="InterPro" id="IPR004273">
    <property type="entry name" value="Dynein_heavy_D6_P-loop"/>
</dbReference>
<evidence type="ECO:0000256" key="21">
    <source>
        <dbReference type="SAM" id="Coils"/>
    </source>
</evidence>
<dbReference type="Pfam" id="PF12775">
    <property type="entry name" value="AAA_7"/>
    <property type="match status" value="1"/>
</dbReference>
<organism evidence="23 24">
    <name type="scientific">Ciona savignyi</name>
    <name type="common">Pacific transparent sea squirt</name>
    <dbReference type="NCBI Taxonomy" id="51511"/>
    <lineage>
        <taxon>Eukaryota</taxon>
        <taxon>Metazoa</taxon>
        <taxon>Chordata</taxon>
        <taxon>Tunicata</taxon>
        <taxon>Ascidiacea</taxon>
        <taxon>Phlebobranchia</taxon>
        <taxon>Cionidae</taxon>
        <taxon>Ciona</taxon>
    </lineage>
</organism>
<dbReference type="GO" id="GO:0051959">
    <property type="term" value="F:dynein light intermediate chain binding"/>
    <property type="evidence" value="ECO:0007669"/>
    <property type="project" value="InterPro"/>
</dbReference>
<evidence type="ECO:0000256" key="18">
    <source>
        <dbReference type="ARBA" id="ARBA00071813"/>
    </source>
</evidence>
<dbReference type="Pfam" id="PF08393">
    <property type="entry name" value="DHC_N2"/>
    <property type="match status" value="1"/>
</dbReference>
<dbReference type="FunFam" id="1.10.8.710:FF:000001">
    <property type="entry name" value="Dynein axonemal heavy chain 2"/>
    <property type="match status" value="1"/>
</dbReference>
<evidence type="ECO:0000313" key="24">
    <source>
        <dbReference type="Proteomes" id="UP000007875"/>
    </source>
</evidence>
<dbReference type="Pfam" id="PF17852">
    <property type="entry name" value="Dynein_AAA_lid"/>
    <property type="match status" value="1"/>
</dbReference>
<dbReference type="InterPro" id="IPR042219">
    <property type="entry name" value="AAA_lid_11_sf"/>
</dbReference>
<evidence type="ECO:0000256" key="17">
    <source>
        <dbReference type="ARBA" id="ARBA00064223"/>
    </source>
</evidence>
<comment type="subcellular location">
    <subcellularLocation>
        <location evidence="1">Cytoplasm</location>
        <location evidence="1">Cytoskeleton</location>
        <location evidence="1">Flagellum axoneme</location>
    </subcellularLocation>
</comment>
<reference evidence="24" key="1">
    <citation type="submission" date="2003-08" db="EMBL/GenBank/DDBJ databases">
        <authorList>
            <person name="Birren B."/>
            <person name="Nusbaum C."/>
            <person name="Abebe A."/>
            <person name="Abouelleil A."/>
            <person name="Adekoya E."/>
            <person name="Ait-zahra M."/>
            <person name="Allen N."/>
            <person name="Allen T."/>
            <person name="An P."/>
            <person name="Anderson M."/>
            <person name="Anderson S."/>
            <person name="Arachchi H."/>
            <person name="Armbruster J."/>
            <person name="Bachantsang P."/>
            <person name="Baldwin J."/>
            <person name="Barry A."/>
            <person name="Bayul T."/>
            <person name="Blitshsteyn B."/>
            <person name="Bloom T."/>
            <person name="Blye J."/>
            <person name="Boguslavskiy L."/>
            <person name="Borowsky M."/>
            <person name="Boukhgalter B."/>
            <person name="Brunache A."/>
            <person name="Butler J."/>
            <person name="Calixte N."/>
            <person name="Calvo S."/>
            <person name="Camarata J."/>
            <person name="Campo K."/>
            <person name="Chang J."/>
            <person name="Cheshatsang Y."/>
            <person name="Citroen M."/>
            <person name="Collymore A."/>
            <person name="Considine T."/>
            <person name="Cook A."/>
            <person name="Cooke P."/>
            <person name="Corum B."/>
            <person name="Cuomo C."/>
            <person name="David R."/>
            <person name="Dawoe T."/>
            <person name="Degray S."/>
            <person name="Dodge S."/>
            <person name="Dooley K."/>
            <person name="Dorje P."/>
            <person name="Dorjee K."/>
            <person name="Dorris L."/>
            <person name="Duffey N."/>
            <person name="Dupes A."/>
            <person name="Elkins T."/>
            <person name="Engels R."/>
            <person name="Erickson J."/>
            <person name="Farina A."/>
            <person name="Faro S."/>
            <person name="Ferreira P."/>
            <person name="Fischer H."/>
            <person name="Fitzgerald M."/>
            <person name="Foley K."/>
            <person name="Gage D."/>
            <person name="Galagan J."/>
            <person name="Gearin G."/>
            <person name="Gnerre S."/>
            <person name="Gnirke A."/>
            <person name="Goyette A."/>
            <person name="Graham J."/>
            <person name="Grandbois E."/>
            <person name="Gyaltsen K."/>
            <person name="Hafez N."/>
            <person name="Hagopian D."/>
            <person name="Hagos B."/>
            <person name="Hall J."/>
            <person name="Hatcher B."/>
            <person name="Heller A."/>
            <person name="Higgins H."/>
            <person name="Honan T."/>
            <person name="Horn A."/>
            <person name="Houde N."/>
            <person name="Hughes L."/>
            <person name="Hulme W."/>
            <person name="Husby E."/>
            <person name="Iliev I."/>
            <person name="Jaffe D."/>
            <person name="Jones C."/>
            <person name="Kamal M."/>
            <person name="Kamat A."/>
            <person name="Kamvysselis M."/>
            <person name="Karlsson E."/>
            <person name="Kells C."/>
            <person name="Kieu A."/>
            <person name="Kisner P."/>
            <person name="Kodira C."/>
            <person name="Kulbokas E."/>
            <person name="Labutti K."/>
            <person name="Lama D."/>
            <person name="Landers T."/>
            <person name="Leger J."/>
            <person name="Levine S."/>
            <person name="Lewis D."/>
            <person name="Lewis T."/>
            <person name="Lindblad-toh K."/>
            <person name="Liu X."/>
            <person name="Lokyitsang T."/>
            <person name="Lokyitsang Y."/>
            <person name="Lucien O."/>
            <person name="Lui A."/>
            <person name="Ma L.J."/>
            <person name="Mabbitt R."/>
            <person name="Macdonald J."/>
            <person name="Maclean C."/>
            <person name="Major J."/>
            <person name="Manning J."/>
            <person name="Marabella R."/>
            <person name="Maru K."/>
            <person name="Matthews C."/>
            <person name="Mauceli E."/>
            <person name="Mccarthy M."/>
            <person name="Mcdonough S."/>
            <person name="Mcghee T."/>
            <person name="Meldrim J."/>
            <person name="Meneus L."/>
            <person name="Mesirov J."/>
            <person name="Mihalev A."/>
            <person name="Mihova T."/>
            <person name="Mikkelsen T."/>
            <person name="Mlenga V."/>
            <person name="Moru K."/>
            <person name="Mozes J."/>
            <person name="Mulrain L."/>
            <person name="Munson G."/>
            <person name="Naylor J."/>
            <person name="Newes C."/>
            <person name="Nguyen C."/>
            <person name="Nguyen N."/>
            <person name="Nguyen T."/>
            <person name="Nicol R."/>
            <person name="Nielsen C."/>
            <person name="Nizzari M."/>
            <person name="Norbu C."/>
            <person name="Norbu N."/>
            <person name="O'donnell P."/>
            <person name="Okoawo O."/>
            <person name="O'leary S."/>
            <person name="Omotosho B."/>
            <person name="O'neill K."/>
            <person name="Osman S."/>
            <person name="Parker S."/>
            <person name="Perrin D."/>
            <person name="Phunkhang P."/>
            <person name="Piqani B."/>
            <person name="Purcell S."/>
            <person name="Rachupka T."/>
            <person name="Ramasamy U."/>
            <person name="Rameau R."/>
            <person name="Ray V."/>
            <person name="Raymond C."/>
            <person name="Retta R."/>
            <person name="Richardson S."/>
            <person name="Rise C."/>
            <person name="Rodriguez J."/>
            <person name="Rogers J."/>
            <person name="Rogov P."/>
            <person name="Rutman M."/>
            <person name="Schupbach R."/>
            <person name="Seaman C."/>
            <person name="Settipalli S."/>
            <person name="Sharpe T."/>
            <person name="Sheridan J."/>
            <person name="Sherpa N."/>
            <person name="Shi J."/>
            <person name="Smirnov S."/>
            <person name="Smith C."/>
            <person name="Sougnez C."/>
            <person name="Spencer B."/>
            <person name="Stalker J."/>
            <person name="Stange-thomann N."/>
            <person name="Stavropoulos S."/>
            <person name="Stetson K."/>
            <person name="Stone C."/>
            <person name="Stone S."/>
            <person name="Stubbs M."/>
            <person name="Talamas J."/>
            <person name="Tchuinga P."/>
            <person name="Tenzing P."/>
            <person name="Tesfaye S."/>
            <person name="Theodore J."/>
            <person name="Thoulutsang Y."/>
            <person name="Topham K."/>
            <person name="Towey S."/>
            <person name="Tsamla T."/>
            <person name="Tsomo N."/>
            <person name="Vallee D."/>
            <person name="Vassiliev H."/>
            <person name="Venkataraman V."/>
            <person name="Vinson J."/>
            <person name="Vo A."/>
            <person name="Wade C."/>
            <person name="Wang S."/>
            <person name="Wangchuk T."/>
            <person name="Wangdi T."/>
            <person name="Whittaker C."/>
            <person name="Wilkinson J."/>
            <person name="Wu Y."/>
            <person name="Wyman D."/>
            <person name="Yadav S."/>
            <person name="Yang S."/>
            <person name="Yang X."/>
            <person name="Yeager S."/>
            <person name="Yee E."/>
            <person name="Young G."/>
            <person name="Zainoun J."/>
            <person name="Zembeck L."/>
            <person name="Zimmer A."/>
            <person name="Zody M."/>
            <person name="Lander E."/>
        </authorList>
    </citation>
    <scope>NUCLEOTIDE SEQUENCE [LARGE SCALE GENOMIC DNA]</scope>
</reference>
<dbReference type="Gene3D" id="1.20.1270.280">
    <property type="match status" value="1"/>
</dbReference>
<evidence type="ECO:0000256" key="20">
    <source>
        <dbReference type="ARBA" id="ARBA00082099"/>
    </source>
</evidence>
<dbReference type="GO" id="GO:0031514">
    <property type="term" value="C:motile cilium"/>
    <property type="evidence" value="ECO:0007669"/>
    <property type="project" value="UniProtKB-ARBA"/>
</dbReference>
<dbReference type="PANTHER" id="PTHR46961:SF8">
    <property type="entry name" value="DYNEIN AXONEMAL HEAVY CHAIN 7"/>
    <property type="match status" value="1"/>
</dbReference>
<keyword evidence="10" id="KW-0243">Dynein</keyword>
<dbReference type="GO" id="GO:0008569">
    <property type="term" value="F:minus-end-directed microtubule motor activity"/>
    <property type="evidence" value="ECO:0007669"/>
    <property type="project" value="InterPro"/>
</dbReference>
<keyword evidence="12" id="KW-0969">Cilium</keyword>
<evidence type="ECO:0000313" key="23">
    <source>
        <dbReference type="Ensembl" id="ENSCSAVP00000017300.1"/>
    </source>
</evidence>
<evidence type="ECO:0000256" key="12">
    <source>
        <dbReference type="ARBA" id="ARBA00023069"/>
    </source>
</evidence>
<evidence type="ECO:0000256" key="13">
    <source>
        <dbReference type="ARBA" id="ARBA00023175"/>
    </source>
</evidence>
<evidence type="ECO:0000256" key="11">
    <source>
        <dbReference type="ARBA" id="ARBA00023054"/>
    </source>
</evidence>
<dbReference type="Pfam" id="PF03028">
    <property type="entry name" value="Dynein_heavy"/>
    <property type="match status" value="1"/>
</dbReference>
<dbReference type="InterPro" id="IPR042228">
    <property type="entry name" value="Dynein_linker_3"/>
</dbReference>
<dbReference type="InterPro" id="IPR003593">
    <property type="entry name" value="AAA+_ATPase"/>
</dbReference>
<evidence type="ECO:0000256" key="14">
    <source>
        <dbReference type="ARBA" id="ARBA00023212"/>
    </source>
</evidence>
<keyword evidence="14" id="KW-0206">Cytoskeleton</keyword>
<comment type="subunit">
    <text evidence="17">Part of the axonemal inner dynein arm complex that consists of at least two heavy chains and a number of intermediate and light chains. Interacts with DNAI4.</text>
</comment>
<evidence type="ECO:0000256" key="9">
    <source>
        <dbReference type="ARBA" id="ARBA00022846"/>
    </source>
</evidence>
<keyword evidence="13" id="KW-0505">Motor protein</keyword>
<dbReference type="PANTHER" id="PTHR46961">
    <property type="entry name" value="DYNEIN HEAVY CHAIN 1, AXONEMAL-LIKE PROTEIN"/>
    <property type="match status" value="1"/>
</dbReference>
<feature type="coiled-coil region" evidence="21">
    <location>
        <begin position="1660"/>
        <end position="1754"/>
    </location>
</feature>
<dbReference type="GO" id="GO:0005524">
    <property type="term" value="F:ATP binding"/>
    <property type="evidence" value="ECO:0007669"/>
    <property type="project" value="UniProtKB-KW"/>
</dbReference>
<dbReference type="Pfam" id="PF12781">
    <property type="entry name" value="AAA_9"/>
    <property type="match status" value="1"/>
</dbReference>
<dbReference type="FunFam" id="3.20.180.20:FF:000003">
    <property type="entry name" value="Dynein heavy chain 12, axonemal"/>
    <property type="match status" value="1"/>
</dbReference>
<dbReference type="FunFam" id="1.10.8.720:FF:000008">
    <property type="entry name" value="Dynein axonemal heavy chain 2"/>
    <property type="match status" value="1"/>
</dbReference>
<reference evidence="23" key="2">
    <citation type="submission" date="2025-08" db="UniProtKB">
        <authorList>
            <consortium name="Ensembl"/>
        </authorList>
    </citation>
    <scope>IDENTIFICATION</scope>
</reference>
<dbReference type="GO" id="GO:0005874">
    <property type="term" value="C:microtubule"/>
    <property type="evidence" value="ECO:0007669"/>
    <property type="project" value="UniProtKB-KW"/>
</dbReference>
<evidence type="ECO:0000256" key="5">
    <source>
        <dbReference type="ARBA" id="ARBA00022737"/>
    </source>
</evidence>
<dbReference type="Gene3D" id="3.10.490.20">
    <property type="match status" value="1"/>
</dbReference>
<keyword evidence="7" id="KW-0802">TPR repeat</keyword>
<evidence type="ECO:0000256" key="2">
    <source>
        <dbReference type="ARBA" id="ARBA00008887"/>
    </source>
</evidence>
<dbReference type="Gene3D" id="3.40.50.300">
    <property type="entry name" value="P-loop containing nucleotide triphosphate hydrolases"/>
    <property type="match status" value="5"/>
</dbReference>
<evidence type="ECO:0000256" key="8">
    <source>
        <dbReference type="ARBA" id="ARBA00022840"/>
    </source>
</evidence>
<evidence type="ECO:0000256" key="4">
    <source>
        <dbReference type="ARBA" id="ARBA00022701"/>
    </source>
</evidence>
<dbReference type="Pfam" id="PF18199">
    <property type="entry name" value="Dynein_C"/>
    <property type="match status" value="1"/>
</dbReference>
<dbReference type="GO" id="GO:0045505">
    <property type="term" value="F:dynein intermediate chain binding"/>
    <property type="evidence" value="ECO:0007669"/>
    <property type="project" value="InterPro"/>
</dbReference>
<dbReference type="InterPro" id="IPR043157">
    <property type="entry name" value="Dynein_AAA1S"/>
</dbReference>
<dbReference type="InterPro" id="IPR041658">
    <property type="entry name" value="AAA_lid_11"/>
</dbReference>
<dbReference type="Gene3D" id="1.10.8.1220">
    <property type="match status" value="1"/>
</dbReference>
<keyword evidence="11 21" id="KW-0175">Coiled coil</keyword>
<dbReference type="InterPro" id="IPR041228">
    <property type="entry name" value="Dynein_C"/>
</dbReference>
<dbReference type="FunFam" id="3.40.50.300:FF:000049">
    <property type="entry name" value="Dynein, axonemal, heavy chain 5"/>
    <property type="match status" value="1"/>
</dbReference>
<dbReference type="Gene3D" id="3.20.180.20">
    <property type="entry name" value="Dynein heavy chain, N-terminal domain 2"/>
    <property type="match status" value="1"/>
</dbReference>
<dbReference type="Pfam" id="PF12774">
    <property type="entry name" value="AAA_6"/>
    <property type="match status" value="1"/>
</dbReference>
<dbReference type="InterPro" id="IPR027417">
    <property type="entry name" value="P-loop_NTPase"/>
</dbReference>
<dbReference type="Pfam" id="PF18198">
    <property type="entry name" value="AAA_lid_11"/>
    <property type="match status" value="1"/>
</dbReference>
<evidence type="ECO:0000256" key="1">
    <source>
        <dbReference type="ARBA" id="ARBA00004611"/>
    </source>
</evidence>
<dbReference type="Gene3D" id="1.10.8.710">
    <property type="match status" value="1"/>
</dbReference>
<dbReference type="Pfam" id="PF12780">
    <property type="entry name" value="AAA_8"/>
    <property type="match status" value="1"/>
</dbReference>
<dbReference type="InterPro" id="IPR042222">
    <property type="entry name" value="Dynein_2_N"/>
</dbReference>
<feature type="coiled-coil region" evidence="21">
    <location>
        <begin position="2174"/>
        <end position="2208"/>
    </location>
</feature>
<dbReference type="FunFam" id="1.20.1270.280:FF:000007">
    <property type="entry name" value="dynein heavy chain 2, axonemal"/>
    <property type="match status" value="1"/>
</dbReference>
<dbReference type="InterPro" id="IPR013602">
    <property type="entry name" value="Dynein_heavy_linker"/>
</dbReference>
<dbReference type="FunFam" id="1.20.140.100:FF:000006">
    <property type="entry name" value="dynein heavy chain 2, axonemal"/>
    <property type="match status" value="1"/>
</dbReference>
<dbReference type="CDD" id="cd00009">
    <property type="entry name" value="AAA"/>
    <property type="match status" value="1"/>
</dbReference>
<dbReference type="SMART" id="SM00382">
    <property type="entry name" value="AAA"/>
    <property type="match status" value="2"/>
</dbReference>
<dbReference type="Proteomes" id="UP000007875">
    <property type="component" value="Unassembled WGS sequence"/>
</dbReference>
<dbReference type="FunFam" id="3.40.50.300:FF:004557">
    <property type="entry name" value="Predicted protein"/>
    <property type="match status" value="1"/>
</dbReference>